<proteinExistence type="predicted"/>
<dbReference type="InterPro" id="IPR013083">
    <property type="entry name" value="Znf_RING/FYVE/PHD"/>
</dbReference>
<dbReference type="SUPFAM" id="SSF57850">
    <property type="entry name" value="RING/U-box"/>
    <property type="match status" value="1"/>
</dbReference>
<dbReference type="SUPFAM" id="SSF48403">
    <property type="entry name" value="Ankyrin repeat"/>
    <property type="match status" value="1"/>
</dbReference>
<dbReference type="PROSITE" id="PS50089">
    <property type="entry name" value="ZF_RING_2"/>
    <property type="match status" value="1"/>
</dbReference>
<reference evidence="5" key="1">
    <citation type="submission" date="2022-10" db="EMBL/GenBank/DDBJ databases">
        <title>Completed Genome Sequence of two octocoral isolated bacterium, Endozoicomonas euniceicola EF212T and Endozoicomonas gorgoniicola PS125T.</title>
        <authorList>
            <person name="Chiou Y.-J."/>
            <person name="Chen Y.-H."/>
        </authorList>
    </citation>
    <scope>NUCLEOTIDE SEQUENCE</scope>
    <source>
        <strain evidence="5">EF212</strain>
    </source>
</reference>
<dbReference type="Gene3D" id="3.30.40.10">
    <property type="entry name" value="Zinc/RING finger domain, C3HC4 (zinc finger)"/>
    <property type="match status" value="1"/>
</dbReference>
<evidence type="ECO:0000313" key="5">
    <source>
        <dbReference type="EMBL" id="UYM16497.1"/>
    </source>
</evidence>
<keyword evidence="6" id="KW-1185">Reference proteome</keyword>
<dbReference type="SMART" id="SM00248">
    <property type="entry name" value="ANK"/>
    <property type="match status" value="6"/>
</dbReference>
<dbReference type="Pfam" id="PF12796">
    <property type="entry name" value="Ank_2"/>
    <property type="match status" value="2"/>
</dbReference>
<name>A0ABY6GUP3_9GAMM</name>
<protein>
    <submittedName>
        <fullName evidence="5">Ankyrin repeat domain-containing protein</fullName>
    </submittedName>
</protein>
<feature type="repeat" description="ANK" evidence="3">
    <location>
        <begin position="126"/>
        <end position="158"/>
    </location>
</feature>
<keyword evidence="1" id="KW-0677">Repeat</keyword>
<sequence>MDAVAPSPSPVSVPEEGVCHICFLDFHGREVTPVIVTPQLCGHRYDLHCITGWFEGLSLDNRVCCLCRKKALPLKVVSGVPDEESPFIQHEALEAVYQGNTEKLASMLTIAPELALRFFHDPVIDKDITLLHAAAWKGKADCLQVLINAGANIDISRHSDGITPAFVAAANGKTDCLKALIEAGANVDIPRFTDGATPTLIAVQNLYLDSLQVLIEAGANVDIPRHSDGATPVLIAVEKGFFDYLNPLIEAGADLNAARHTDGATPIFIAAHEGNICSLGALIKGGANLNAARHTDGATPAVIAAREGYICCLKELIEAGAEYEEERCCIIL</sequence>
<dbReference type="RefSeq" id="WP_262598791.1">
    <property type="nucleotide sequence ID" value="NZ_CP103300.1"/>
</dbReference>
<evidence type="ECO:0000259" key="4">
    <source>
        <dbReference type="PROSITE" id="PS50089"/>
    </source>
</evidence>
<dbReference type="InterPro" id="IPR036770">
    <property type="entry name" value="Ankyrin_rpt-contain_sf"/>
</dbReference>
<keyword evidence="2 3" id="KW-0040">ANK repeat</keyword>
<evidence type="ECO:0000256" key="3">
    <source>
        <dbReference type="PROSITE-ProRule" id="PRU00023"/>
    </source>
</evidence>
<feature type="repeat" description="ANK" evidence="3">
    <location>
        <begin position="194"/>
        <end position="226"/>
    </location>
</feature>
<dbReference type="PROSITE" id="PS50088">
    <property type="entry name" value="ANK_REPEAT"/>
    <property type="match status" value="5"/>
</dbReference>
<dbReference type="PROSITE" id="PS50297">
    <property type="entry name" value="ANK_REP_REGION"/>
    <property type="match status" value="5"/>
</dbReference>
<dbReference type="Proteomes" id="UP001163255">
    <property type="component" value="Chromosome"/>
</dbReference>
<dbReference type="Gene3D" id="1.25.40.20">
    <property type="entry name" value="Ankyrin repeat-containing domain"/>
    <property type="match status" value="2"/>
</dbReference>
<dbReference type="PANTHER" id="PTHR24198:SF165">
    <property type="entry name" value="ANKYRIN REPEAT-CONTAINING PROTEIN-RELATED"/>
    <property type="match status" value="1"/>
</dbReference>
<dbReference type="PANTHER" id="PTHR24198">
    <property type="entry name" value="ANKYRIN REPEAT AND PROTEIN KINASE DOMAIN-CONTAINING PROTEIN"/>
    <property type="match status" value="1"/>
</dbReference>
<evidence type="ECO:0000256" key="1">
    <source>
        <dbReference type="ARBA" id="ARBA00022737"/>
    </source>
</evidence>
<feature type="repeat" description="ANK" evidence="3">
    <location>
        <begin position="228"/>
        <end position="260"/>
    </location>
</feature>
<evidence type="ECO:0000313" key="6">
    <source>
        <dbReference type="Proteomes" id="UP001163255"/>
    </source>
</evidence>
<gene>
    <name evidence="5" type="ORF">NX720_00750</name>
</gene>
<feature type="repeat" description="ANK" evidence="3">
    <location>
        <begin position="160"/>
        <end position="192"/>
    </location>
</feature>
<organism evidence="5 6">
    <name type="scientific">Endozoicomonas euniceicola</name>
    <dbReference type="NCBI Taxonomy" id="1234143"/>
    <lineage>
        <taxon>Bacteria</taxon>
        <taxon>Pseudomonadati</taxon>
        <taxon>Pseudomonadota</taxon>
        <taxon>Gammaproteobacteria</taxon>
        <taxon>Oceanospirillales</taxon>
        <taxon>Endozoicomonadaceae</taxon>
        <taxon>Endozoicomonas</taxon>
    </lineage>
</organism>
<feature type="repeat" description="ANK" evidence="3">
    <location>
        <begin position="262"/>
        <end position="294"/>
    </location>
</feature>
<dbReference type="EMBL" id="CP103300">
    <property type="protein sequence ID" value="UYM16497.1"/>
    <property type="molecule type" value="Genomic_DNA"/>
</dbReference>
<dbReference type="InterPro" id="IPR001841">
    <property type="entry name" value="Znf_RING"/>
</dbReference>
<dbReference type="InterPro" id="IPR002110">
    <property type="entry name" value="Ankyrin_rpt"/>
</dbReference>
<feature type="domain" description="RING-type" evidence="4">
    <location>
        <begin position="19"/>
        <end position="68"/>
    </location>
</feature>
<evidence type="ECO:0000256" key="2">
    <source>
        <dbReference type="ARBA" id="ARBA00023043"/>
    </source>
</evidence>
<accession>A0ABY6GUP3</accession>